<accession>A0ABW0FMA4</accession>
<keyword evidence="3" id="KW-1185">Reference proteome</keyword>
<name>A0ABW0FMA4_9CAUL</name>
<dbReference type="EMBL" id="JBHSLF010000006">
    <property type="protein sequence ID" value="MFC5342890.1"/>
    <property type="molecule type" value="Genomic_DNA"/>
</dbReference>
<organism evidence="2 3">
    <name type="scientific">Brevundimonas staleyi</name>
    <dbReference type="NCBI Taxonomy" id="74326"/>
    <lineage>
        <taxon>Bacteria</taxon>
        <taxon>Pseudomonadati</taxon>
        <taxon>Pseudomonadota</taxon>
        <taxon>Alphaproteobacteria</taxon>
        <taxon>Caulobacterales</taxon>
        <taxon>Caulobacteraceae</taxon>
        <taxon>Brevundimonas</taxon>
    </lineage>
</organism>
<evidence type="ECO:0000313" key="2">
    <source>
        <dbReference type="EMBL" id="MFC5342890.1"/>
    </source>
</evidence>
<comment type="caution">
    <text evidence="2">The sequence shown here is derived from an EMBL/GenBank/DDBJ whole genome shotgun (WGS) entry which is preliminary data.</text>
</comment>
<evidence type="ECO:0000256" key="1">
    <source>
        <dbReference type="SAM" id="MobiDB-lite"/>
    </source>
</evidence>
<reference evidence="3" key="1">
    <citation type="journal article" date="2019" name="Int. J. Syst. Evol. Microbiol.">
        <title>The Global Catalogue of Microorganisms (GCM) 10K type strain sequencing project: providing services to taxonomists for standard genome sequencing and annotation.</title>
        <authorList>
            <consortium name="The Broad Institute Genomics Platform"/>
            <consortium name="The Broad Institute Genome Sequencing Center for Infectious Disease"/>
            <person name="Wu L."/>
            <person name="Ma J."/>
        </authorList>
    </citation>
    <scope>NUCLEOTIDE SEQUENCE [LARGE SCALE GENOMIC DNA]</scope>
    <source>
        <strain evidence="3">JCM 12125</strain>
    </source>
</reference>
<gene>
    <name evidence="2" type="ORF">ACFPIE_03125</name>
</gene>
<dbReference type="RefSeq" id="WP_374039582.1">
    <property type="nucleotide sequence ID" value="NZ_CP169083.1"/>
</dbReference>
<dbReference type="Proteomes" id="UP001596152">
    <property type="component" value="Unassembled WGS sequence"/>
</dbReference>
<proteinExistence type="predicted"/>
<evidence type="ECO:0000313" key="3">
    <source>
        <dbReference type="Proteomes" id="UP001596152"/>
    </source>
</evidence>
<feature type="region of interest" description="Disordered" evidence="1">
    <location>
        <begin position="129"/>
        <end position="152"/>
    </location>
</feature>
<protein>
    <submittedName>
        <fullName evidence="2">Uncharacterized protein</fullName>
    </submittedName>
</protein>
<sequence length="152" mass="16278">MLRRPDYVVWMLREAPDGVVGGAFLVLLDQFDAAPVQGGCEACGVLPAMAFALPNQAVIVRLCTDCASTGDGGGLVRIDGFWGALAHIEATLVRGRRLGLRRIIRSLALAKGAPRRLTENAALRFFGQAPARPSRPQPLGSTHHDGNPLSRR</sequence>